<sequence>RAVMWEIIGAIGVPVVIVAIIILYKMGFRGGGGD</sequence>
<organism evidence="2">
    <name type="scientific">marine metagenome</name>
    <dbReference type="NCBI Taxonomy" id="408172"/>
    <lineage>
        <taxon>unclassified sequences</taxon>
        <taxon>metagenomes</taxon>
        <taxon>ecological metagenomes</taxon>
    </lineage>
</organism>
<keyword evidence="1" id="KW-1133">Transmembrane helix</keyword>
<gene>
    <name evidence="2" type="ORF">METZ01_LOCUS348285</name>
</gene>
<feature type="non-terminal residue" evidence="2">
    <location>
        <position position="1"/>
    </location>
</feature>
<keyword evidence="1" id="KW-0472">Membrane</keyword>
<reference evidence="2" key="1">
    <citation type="submission" date="2018-05" db="EMBL/GenBank/DDBJ databases">
        <authorList>
            <person name="Lanie J.A."/>
            <person name="Ng W.-L."/>
            <person name="Kazmierczak K.M."/>
            <person name="Andrzejewski T.M."/>
            <person name="Davidsen T.M."/>
            <person name="Wayne K.J."/>
            <person name="Tettelin H."/>
            <person name="Glass J.I."/>
            <person name="Rusch D."/>
            <person name="Podicherti R."/>
            <person name="Tsui H.-C.T."/>
            <person name="Winkler M.E."/>
        </authorList>
    </citation>
    <scope>NUCLEOTIDE SEQUENCE</scope>
</reference>
<keyword evidence="1" id="KW-0812">Transmembrane</keyword>
<dbReference type="AlphaFoldDB" id="A0A382RFT2"/>
<name>A0A382RFT2_9ZZZZ</name>
<evidence type="ECO:0000313" key="2">
    <source>
        <dbReference type="EMBL" id="SVC95431.1"/>
    </source>
</evidence>
<protein>
    <submittedName>
        <fullName evidence="2">Uncharacterized protein</fullName>
    </submittedName>
</protein>
<accession>A0A382RFT2</accession>
<dbReference type="EMBL" id="UINC01120751">
    <property type="protein sequence ID" value="SVC95431.1"/>
    <property type="molecule type" value="Genomic_DNA"/>
</dbReference>
<feature type="transmembrane region" description="Helical" evidence="1">
    <location>
        <begin position="7"/>
        <end position="24"/>
    </location>
</feature>
<proteinExistence type="predicted"/>
<evidence type="ECO:0000256" key="1">
    <source>
        <dbReference type="SAM" id="Phobius"/>
    </source>
</evidence>